<feature type="compositionally biased region" description="Basic and acidic residues" evidence="10">
    <location>
        <begin position="180"/>
        <end position="236"/>
    </location>
</feature>
<reference evidence="12" key="1">
    <citation type="submission" date="2020-07" db="EMBL/GenBank/DDBJ databases">
        <title>Multicomponent nature underlies the extraordinary mechanical properties of spider dragline silk.</title>
        <authorList>
            <person name="Kono N."/>
            <person name="Nakamura H."/>
            <person name="Mori M."/>
            <person name="Yoshida Y."/>
            <person name="Ohtoshi R."/>
            <person name="Malay A.D."/>
            <person name="Moran D.A.P."/>
            <person name="Tomita M."/>
            <person name="Numata K."/>
            <person name="Arakawa K."/>
        </authorList>
    </citation>
    <scope>NUCLEOTIDE SEQUENCE</scope>
</reference>
<dbReference type="InterPro" id="IPR003018">
    <property type="entry name" value="GAF"/>
</dbReference>
<dbReference type="CDD" id="cd00303">
    <property type="entry name" value="retropepsin_like"/>
    <property type="match status" value="1"/>
</dbReference>
<dbReference type="PRINTS" id="PR00387">
    <property type="entry name" value="PDIESTERASE1"/>
</dbReference>
<feature type="region of interest" description="Disordered" evidence="10">
    <location>
        <begin position="544"/>
        <end position="565"/>
    </location>
</feature>
<dbReference type="EC" id="3.1.4.-" evidence="8"/>
<dbReference type="Pfam" id="PF01590">
    <property type="entry name" value="GAF"/>
    <property type="match status" value="2"/>
</dbReference>
<dbReference type="InterPro" id="IPR021109">
    <property type="entry name" value="Peptidase_aspartic_dom_sf"/>
</dbReference>
<feature type="coiled-coil region" evidence="9">
    <location>
        <begin position="56"/>
        <end position="122"/>
    </location>
</feature>
<dbReference type="GO" id="GO:0007165">
    <property type="term" value="P:signal transduction"/>
    <property type="evidence" value="ECO:0007669"/>
    <property type="project" value="InterPro"/>
</dbReference>
<comment type="cofactor">
    <cofactor evidence="8">
        <name>a divalent metal cation</name>
        <dbReference type="ChEBI" id="CHEBI:60240"/>
    </cofactor>
    <text evidence="8">Binds 2 divalent metal cations per subunit. Site 1 may preferentially bind zinc ions, while site 2 has a preference for magnesium and/or manganese ions.</text>
</comment>
<comment type="similarity">
    <text evidence="1 8">Belongs to the cyclic nucleotide phosphodiesterase family.</text>
</comment>
<dbReference type="Gene3D" id="2.40.70.10">
    <property type="entry name" value="Acid Proteases"/>
    <property type="match status" value="1"/>
</dbReference>
<keyword evidence="3 7" id="KW-0479">Metal-binding</keyword>
<feature type="compositionally biased region" description="Low complexity" evidence="10">
    <location>
        <begin position="547"/>
        <end position="559"/>
    </location>
</feature>
<dbReference type="FunFam" id="3.30.450.40:FF:000032">
    <property type="entry name" value="Phosphodiesterase"/>
    <property type="match status" value="1"/>
</dbReference>
<gene>
    <name evidence="12" type="primary">Pde11</name>
    <name evidence="12" type="ORF">TNCT_107571</name>
</gene>
<dbReference type="PANTHER" id="PTHR11347">
    <property type="entry name" value="CYCLIC NUCLEOTIDE PHOSPHODIESTERASE"/>
    <property type="match status" value="1"/>
</dbReference>
<dbReference type="Gene3D" id="1.10.1300.10">
    <property type="entry name" value="3'5'-cyclic nucleotide phosphodiesterase, catalytic domain"/>
    <property type="match status" value="1"/>
</dbReference>
<feature type="binding site" evidence="7">
    <location>
        <position position="1229"/>
    </location>
    <ligand>
        <name>Zn(2+)</name>
        <dbReference type="ChEBI" id="CHEBI:29105"/>
        <label>1</label>
    </ligand>
</feature>
<feature type="binding site" evidence="6">
    <location>
        <position position="1229"/>
    </location>
    <ligand>
        <name>AMP</name>
        <dbReference type="ChEBI" id="CHEBI:456215"/>
    </ligand>
</feature>
<keyword evidence="13" id="KW-1185">Reference proteome</keyword>
<evidence type="ECO:0000256" key="10">
    <source>
        <dbReference type="SAM" id="MobiDB-lite"/>
    </source>
</evidence>
<feature type="binding site" evidence="7">
    <location>
        <position position="1119"/>
    </location>
    <ligand>
        <name>Zn(2+)</name>
        <dbReference type="ChEBI" id="CHEBI:29105"/>
        <label>1</label>
    </ligand>
</feature>
<feature type="binding site" evidence="6">
    <location>
        <position position="1119"/>
    </location>
    <ligand>
        <name>AMP</name>
        <dbReference type="ChEBI" id="CHEBI:456215"/>
    </ligand>
</feature>
<dbReference type="SUPFAM" id="SSF55781">
    <property type="entry name" value="GAF domain-like"/>
    <property type="match status" value="2"/>
</dbReference>
<sequence length="1333" mass="152864">MAFLAKGKKADLVNVCEELGENVPPNSRVPDIKHIILESKNFNEEAVRIMLDRIIGERLEREAEQQRLEREAEQQRLEREAEQQQRLEREAEQRRLEREAEAEQRQIELQRLEIRRLELQAAPAATTPPGRTEEAKAPEDIKDHFFGEWLELKQPEELANKFDEFESLKDSLRNNHLGRKQNESRPSHNDKSRFQDNRRKLSDNHARFRDNRGKYNDNHGRSTENHTRFYDKRQTKTEPGGRGSMPAQSKTSGQKNFRCYECDSPDHLRNACPELRRSQGNEINTHSDTHPVHIVNEVPEEAIEYPDVDLQKFTRQVKIGDFVVTALLDTGSVRNLIRFDVYKRMNLKTKLWRESTVLTGLGQGQVKTLGSFRHVAEIDGHVCRLDFQVVPSAALKFEAIIGSAFLAHAPCPFHEEKAKPESPDWIFNISKKEEQDEKGHFAIPEEKGELFSISNIEMDVNQIFSNDRICVSAGLHGSTNLSSRIFPPLCYGPLEAYLFQLELEKVESWLDEHPHFVHDYFVRKASRQMVDSWLLSHSAPQGLVPETSSSNSSPTSPSSGAATPVRKISAHEFERTGLLRPILNTTVDGIPTFLTLPLPGDAAPHCNNSHVGRKSRQELRALDERELIFELVKDICNDLEIRSLCHKILQNVSILTDADRCSLFLVRGDKGDSNRCLVSQLFDVSCSSTIEQMQQKEEIKIPWGTGIVGYVAESRESLNIPDCYQDDRFNSRVDQKTGYTTHNMLCMPILDVDGEVKGVAQIINKCGGDEPFTDADEKVFSRYLQFCGIGLRNAELYERSELENKRNQVLLDLARMVFEEQSTIEHIVYRIMTHTQSLLQCERCQVLLVDENTKTFSRVFDLDVNDMNAENADARKSPFEGRFPINVGITGYVATTGETLNIPDVLQDDRFDPSVDEDGTFCHHSVLCMPIRNASTKIVGVSQLINKLSKTPFNKNDEHLFEAFAIFCGMGIQNTQMYEKAVKAIAKTKVTLEVLSYHATAPLEEAKQLSKCIVPSTHVYRLQDLRFNDFSLDDEDMLKACLRMFMDLDLIERFHIKYDVLCRWLLSVRKNYRQVTYHNWRHAFNVGQMMFAVLTITKLWRVFGEVETLSLLIACLCHDLDHRGTNNSFQIKSCSPLAQLYSTSTMEHHHFDQCIMILNSEGNQILSHLSPDDYSTVVHVLEDAILATDLAVYFRRRGTFFHMVETGNYNWRREDNRELLRAMLMTVCDIAAITKPWEIQKVVAELVASEFFQQGDIEKEQLKIQPIDMMNRDKKDELPLMQVRFIDSICAPVYEAFGKISDKLKPLVDGVRQNRAEWLKLAEAKNLCICTEK</sequence>
<dbReference type="InterPro" id="IPR023088">
    <property type="entry name" value="PDEase"/>
</dbReference>
<proteinExistence type="inferred from homology"/>
<dbReference type="EMBL" id="BMAO01007142">
    <property type="protein sequence ID" value="GFR13946.1"/>
    <property type="molecule type" value="Genomic_DNA"/>
</dbReference>
<evidence type="ECO:0000256" key="1">
    <source>
        <dbReference type="ARBA" id="ARBA00007648"/>
    </source>
</evidence>
<dbReference type="InterPro" id="IPR029016">
    <property type="entry name" value="GAF-like_dom_sf"/>
</dbReference>
<evidence type="ECO:0000259" key="11">
    <source>
        <dbReference type="PROSITE" id="PS51845"/>
    </source>
</evidence>
<evidence type="ECO:0000256" key="2">
    <source>
        <dbReference type="ARBA" id="ARBA00022535"/>
    </source>
</evidence>
<dbReference type="CDD" id="cd00077">
    <property type="entry name" value="HDc"/>
    <property type="match status" value="1"/>
</dbReference>
<evidence type="ECO:0000313" key="12">
    <source>
        <dbReference type="EMBL" id="GFR13946.1"/>
    </source>
</evidence>
<dbReference type="SUPFAM" id="SSF109604">
    <property type="entry name" value="HD-domain/PDEase-like"/>
    <property type="match status" value="1"/>
</dbReference>
<evidence type="ECO:0000256" key="4">
    <source>
        <dbReference type="ARBA" id="ARBA00022801"/>
    </source>
</evidence>
<dbReference type="InterPro" id="IPR003607">
    <property type="entry name" value="HD/PDEase_dom"/>
</dbReference>
<feature type="binding site" evidence="6">
    <location>
        <position position="1282"/>
    </location>
    <ligand>
        <name>AMP</name>
        <dbReference type="ChEBI" id="CHEBI:456215"/>
    </ligand>
</feature>
<dbReference type="PROSITE" id="PS00126">
    <property type="entry name" value="PDEASE_I_1"/>
    <property type="match status" value="1"/>
</dbReference>
<feature type="active site" description="Proton donor" evidence="5">
    <location>
        <position position="1078"/>
    </location>
</feature>
<dbReference type="InterPro" id="IPR036971">
    <property type="entry name" value="PDEase_catalytic_dom_sf"/>
</dbReference>
<dbReference type="InterPro" id="IPR023174">
    <property type="entry name" value="PDEase_CS"/>
</dbReference>
<dbReference type="GO" id="GO:0046068">
    <property type="term" value="P:cGMP metabolic process"/>
    <property type="evidence" value="ECO:0007669"/>
    <property type="project" value="UniProtKB-ARBA"/>
</dbReference>
<name>A0A8X6LKC3_TRICU</name>
<feature type="domain" description="PDEase" evidence="11">
    <location>
        <begin position="1001"/>
        <end position="1325"/>
    </location>
</feature>
<dbReference type="Proteomes" id="UP000887116">
    <property type="component" value="Unassembled WGS sequence"/>
</dbReference>
<evidence type="ECO:0000256" key="8">
    <source>
        <dbReference type="RuleBase" id="RU363067"/>
    </source>
</evidence>
<accession>A0A8X6LKC3</accession>
<organism evidence="12 13">
    <name type="scientific">Trichonephila clavata</name>
    <name type="common">Joro spider</name>
    <name type="synonym">Nephila clavata</name>
    <dbReference type="NCBI Taxonomy" id="2740835"/>
    <lineage>
        <taxon>Eukaryota</taxon>
        <taxon>Metazoa</taxon>
        <taxon>Ecdysozoa</taxon>
        <taxon>Arthropoda</taxon>
        <taxon>Chelicerata</taxon>
        <taxon>Arachnida</taxon>
        <taxon>Araneae</taxon>
        <taxon>Araneomorphae</taxon>
        <taxon>Entelegynae</taxon>
        <taxon>Araneoidea</taxon>
        <taxon>Nephilidae</taxon>
        <taxon>Trichonephila</taxon>
    </lineage>
</organism>
<feature type="region of interest" description="Disordered" evidence="10">
    <location>
        <begin position="172"/>
        <end position="253"/>
    </location>
</feature>
<evidence type="ECO:0000256" key="5">
    <source>
        <dbReference type="PIRSR" id="PIRSR623088-1"/>
    </source>
</evidence>
<dbReference type="PROSITE" id="PS51845">
    <property type="entry name" value="PDEASE_I_2"/>
    <property type="match status" value="1"/>
</dbReference>
<dbReference type="SMART" id="SM00471">
    <property type="entry name" value="HDc"/>
    <property type="match status" value="1"/>
</dbReference>
<dbReference type="Pfam" id="PF00233">
    <property type="entry name" value="PDEase_I"/>
    <property type="match status" value="1"/>
</dbReference>
<protein>
    <recommendedName>
        <fullName evidence="8">Phosphodiesterase</fullName>
        <ecNumber evidence="8">3.1.4.-</ecNumber>
    </recommendedName>
</protein>
<evidence type="ECO:0000313" key="13">
    <source>
        <dbReference type="Proteomes" id="UP000887116"/>
    </source>
</evidence>
<keyword evidence="4 8" id="KW-0378">Hydrolase</keyword>
<evidence type="ECO:0000256" key="7">
    <source>
        <dbReference type="PIRSR" id="PIRSR623088-3"/>
    </source>
</evidence>
<evidence type="ECO:0000256" key="9">
    <source>
        <dbReference type="SAM" id="Coils"/>
    </source>
</evidence>
<dbReference type="FunFam" id="3.30.450.40:FF:000031">
    <property type="entry name" value="Phosphodiesterase"/>
    <property type="match status" value="1"/>
</dbReference>
<dbReference type="SUPFAM" id="SSF50630">
    <property type="entry name" value="Acid proteases"/>
    <property type="match status" value="1"/>
</dbReference>
<dbReference type="GO" id="GO:0047555">
    <property type="term" value="F:3',5'-cyclic-GMP phosphodiesterase activity"/>
    <property type="evidence" value="ECO:0007669"/>
    <property type="project" value="UniProtKB-ARBA"/>
</dbReference>
<evidence type="ECO:0000256" key="3">
    <source>
        <dbReference type="ARBA" id="ARBA00022723"/>
    </source>
</evidence>
<feature type="binding site" evidence="7">
    <location>
        <position position="1082"/>
    </location>
    <ligand>
        <name>Zn(2+)</name>
        <dbReference type="ChEBI" id="CHEBI:29105"/>
        <label>1</label>
    </ligand>
</feature>
<comment type="caution">
    <text evidence="12">The sequence shown here is derived from an EMBL/GenBank/DDBJ whole genome shotgun (WGS) entry which is preliminary data.</text>
</comment>
<feature type="binding site" evidence="7">
    <location>
        <position position="1119"/>
    </location>
    <ligand>
        <name>Zn(2+)</name>
        <dbReference type="ChEBI" id="CHEBI:29105"/>
        <label>2</label>
    </ligand>
</feature>
<dbReference type="FunFam" id="1.10.1300.10:FF:000003">
    <property type="entry name" value="Phosphodiesterase"/>
    <property type="match status" value="1"/>
</dbReference>
<dbReference type="SMART" id="SM00065">
    <property type="entry name" value="GAF"/>
    <property type="match status" value="2"/>
</dbReference>
<keyword evidence="2" id="KW-0140">cGMP</keyword>
<feature type="binding site" evidence="6">
    <location>
        <begin position="1078"/>
        <end position="1082"/>
    </location>
    <ligand>
        <name>AMP</name>
        <dbReference type="ChEBI" id="CHEBI:456215"/>
    </ligand>
</feature>
<dbReference type="OrthoDB" id="6017640at2759"/>
<evidence type="ECO:0000256" key="6">
    <source>
        <dbReference type="PIRSR" id="PIRSR623088-2"/>
    </source>
</evidence>
<dbReference type="Gene3D" id="3.30.450.40">
    <property type="match status" value="2"/>
</dbReference>
<keyword evidence="9" id="KW-0175">Coiled coil</keyword>
<feature type="binding site" evidence="7">
    <location>
        <position position="1118"/>
    </location>
    <ligand>
        <name>Zn(2+)</name>
        <dbReference type="ChEBI" id="CHEBI:29105"/>
        <label>1</label>
    </ligand>
</feature>
<dbReference type="GO" id="GO:0046872">
    <property type="term" value="F:metal ion binding"/>
    <property type="evidence" value="ECO:0007669"/>
    <property type="project" value="UniProtKB-KW"/>
</dbReference>
<dbReference type="InterPro" id="IPR002073">
    <property type="entry name" value="PDEase_catalytic_dom"/>
</dbReference>